<evidence type="ECO:0000256" key="3">
    <source>
        <dbReference type="ARBA" id="ARBA00022723"/>
    </source>
</evidence>
<proteinExistence type="inferred from homology"/>
<accession>A0A1D9PVQ4</accession>
<dbReference type="GO" id="GO:0020037">
    <property type="term" value="F:heme binding"/>
    <property type="evidence" value="ECO:0007669"/>
    <property type="project" value="InterPro"/>
</dbReference>
<gene>
    <name evidence="7" type="ORF">sscle_01g011430</name>
</gene>
<reference evidence="8" key="1">
    <citation type="journal article" date="2017" name="Genome Biol. Evol.">
        <title>The complete genome sequence of the phytopathogenic fungus Sclerotinia sclerotiorum reveals insights into the genome architecture of broad host range pathogens.</title>
        <authorList>
            <person name="Derbyshire M."/>
            <person name="Denton-Giles M."/>
            <person name="Hegedus D."/>
            <person name="Seifbarghy S."/>
            <person name="Rollins J."/>
            <person name="van Kan J."/>
            <person name="Seidl M.F."/>
            <person name="Faino L."/>
            <person name="Mbengue M."/>
            <person name="Navaud O."/>
            <person name="Raffaele S."/>
            <person name="Hammond-Kosack K."/>
            <person name="Heard S."/>
            <person name="Oliver R."/>
        </authorList>
    </citation>
    <scope>NUCLEOTIDE SEQUENCE [LARGE SCALE GENOMIC DNA]</scope>
    <source>
        <strain evidence="8">ATCC 18683 / 1980 / Ss-1</strain>
    </source>
</reference>
<dbReference type="EMBL" id="CP017814">
    <property type="protein sequence ID" value="APA06373.1"/>
    <property type="molecule type" value="Genomic_DNA"/>
</dbReference>
<evidence type="ECO:0000256" key="1">
    <source>
        <dbReference type="ARBA" id="ARBA00001971"/>
    </source>
</evidence>
<sequence>MNAKIRHGTIQTNDDEPPHWGWPSRAEVGLTTITILTVLYIIYHCRRSQNIPSSRQSPPSYPHKDPILGLDLFFAILKHREIYQNIQFSQQRHAIYGNTYQAIYLGRRVFRTIQPENIKDIYGSKWQDCGMDRLKAMQSFCGHGFLTVDGEGEWKRLKGMMMPLFSEPGDAEMGLFENVLGVVE</sequence>
<evidence type="ECO:0000256" key="6">
    <source>
        <dbReference type="ARBA" id="ARBA00023033"/>
    </source>
</evidence>
<comment type="similarity">
    <text evidence="2">Belongs to the cytochrome P450 family.</text>
</comment>
<dbReference type="Proteomes" id="UP000177798">
    <property type="component" value="Chromosome 1"/>
</dbReference>
<dbReference type="PANTHER" id="PTHR24287:SF17">
    <property type="entry name" value="P450, PUTATIVE (EUROFUNG)-RELATED"/>
    <property type="match status" value="1"/>
</dbReference>
<evidence type="ECO:0008006" key="9">
    <source>
        <dbReference type="Google" id="ProtNLM"/>
    </source>
</evidence>
<dbReference type="GO" id="GO:0004497">
    <property type="term" value="F:monooxygenase activity"/>
    <property type="evidence" value="ECO:0007669"/>
    <property type="project" value="UniProtKB-KW"/>
</dbReference>
<comment type="cofactor">
    <cofactor evidence="1">
        <name>heme</name>
        <dbReference type="ChEBI" id="CHEBI:30413"/>
    </cofactor>
</comment>
<keyword evidence="3" id="KW-0479">Metal-binding</keyword>
<keyword evidence="5" id="KW-0408">Iron</keyword>
<dbReference type="InterPro" id="IPR047146">
    <property type="entry name" value="Cyt_P450_E_CYP52_fungi"/>
</dbReference>
<dbReference type="OrthoDB" id="1470350at2759"/>
<keyword evidence="6" id="KW-0503">Monooxygenase</keyword>
<dbReference type="Gene3D" id="1.10.630.10">
    <property type="entry name" value="Cytochrome P450"/>
    <property type="match status" value="1"/>
</dbReference>
<dbReference type="PANTHER" id="PTHR24287">
    <property type="entry name" value="P450, PUTATIVE (EUROFUNG)-RELATED"/>
    <property type="match status" value="1"/>
</dbReference>
<dbReference type="GO" id="GO:0005506">
    <property type="term" value="F:iron ion binding"/>
    <property type="evidence" value="ECO:0007669"/>
    <property type="project" value="InterPro"/>
</dbReference>
<evidence type="ECO:0000256" key="2">
    <source>
        <dbReference type="ARBA" id="ARBA00010617"/>
    </source>
</evidence>
<dbReference type="SUPFAM" id="SSF48264">
    <property type="entry name" value="Cytochrome P450"/>
    <property type="match status" value="1"/>
</dbReference>
<evidence type="ECO:0000256" key="5">
    <source>
        <dbReference type="ARBA" id="ARBA00023004"/>
    </source>
</evidence>
<dbReference type="InterPro" id="IPR036396">
    <property type="entry name" value="Cyt_P450_sf"/>
</dbReference>
<evidence type="ECO:0000256" key="4">
    <source>
        <dbReference type="ARBA" id="ARBA00023002"/>
    </source>
</evidence>
<dbReference type="AlphaFoldDB" id="A0A1D9PVQ4"/>
<organism evidence="7 8">
    <name type="scientific">Sclerotinia sclerotiorum (strain ATCC 18683 / 1980 / Ss-1)</name>
    <name type="common">White mold</name>
    <name type="synonym">Whetzelinia sclerotiorum</name>
    <dbReference type="NCBI Taxonomy" id="665079"/>
    <lineage>
        <taxon>Eukaryota</taxon>
        <taxon>Fungi</taxon>
        <taxon>Dikarya</taxon>
        <taxon>Ascomycota</taxon>
        <taxon>Pezizomycotina</taxon>
        <taxon>Leotiomycetes</taxon>
        <taxon>Helotiales</taxon>
        <taxon>Sclerotiniaceae</taxon>
        <taxon>Sclerotinia</taxon>
    </lineage>
</organism>
<evidence type="ECO:0000313" key="7">
    <source>
        <dbReference type="EMBL" id="APA06373.1"/>
    </source>
</evidence>
<dbReference type="VEuPathDB" id="FungiDB:sscle_01g011430"/>
<keyword evidence="4" id="KW-0560">Oxidoreductase</keyword>
<evidence type="ECO:0000313" key="8">
    <source>
        <dbReference type="Proteomes" id="UP000177798"/>
    </source>
</evidence>
<protein>
    <recommendedName>
        <fullName evidence="9">Cytochrome P450</fullName>
    </recommendedName>
</protein>
<dbReference type="GO" id="GO:0016705">
    <property type="term" value="F:oxidoreductase activity, acting on paired donors, with incorporation or reduction of molecular oxygen"/>
    <property type="evidence" value="ECO:0007669"/>
    <property type="project" value="InterPro"/>
</dbReference>
<name>A0A1D9PVQ4_SCLS1</name>